<organism evidence="2">
    <name type="scientific">Hanusia phi</name>
    <dbReference type="NCBI Taxonomy" id="3032"/>
    <lineage>
        <taxon>Eukaryota</taxon>
        <taxon>Cryptophyceae</taxon>
        <taxon>Pyrenomonadales</taxon>
        <taxon>Geminigeraceae</taxon>
        <taxon>Hanusia</taxon>
    </lineage>
</organism>
<dbReference type="AlphaFoldDB" id="A0A7S0DXF8"/>
<keyword evidence="1" id="KW-0175">Coiled coil</keyword>
<evidence type="ECO:0000313" key="2">
    <source>
        <dbReference type="EMBL" id="CAD8468451.1"/>
    </source>
</evidence>
<evidence type="ECO:0000256" key="1">
    <source>
        <dbReference type="SAM" id="Coils"/>
    </source>
</evidence>
<dbReference type="EMBL" id="HBEO01002693">
    <property type="protein sequence ID" value="CAD8468451.1"/>
    <property type="molecule type" value="Transcribed_RNA"/>
</dbReference>
<name>A0A7S0DXF8_9CRYP</name>
<proteinExistence type="predicted"/>
<protein>
    <submittedName>
        <fullName evidence="2">Uncharacterized protein</fullName>
    </submittedName>
</protein>
<accession>A0A7S0DXF8</accession>
<gene>
    <name evidence="2" type="ORF">HPHI1048_LOCUS1920</name>
</gene>
<feature type="coiled-coil region" evidence="1">
    <location>
        <begin position="316"/>
        <end position="343"/>
    </location>
</feature>
<sequence length="557" mass="61636">MVDKRAALAAVGVGVTMMALVLLASSSDDALALLSSHHRHAEHHLEKALLLERNIARKDASSLRELSQLAAAADKQASSAKKLRDVETKKLMISSGSKVDAENMLANEAIKKSREIKDQVHDLQNAMQKLSKALRKDHHLARSEERKLREARHVERDSILALHDRETKVLEARHDVTNAAKAGDLSVLRDAQARLHTRKAIARGARAEEEEDKKTVEQLATKARLFRRRVASTQREMRKDQARIHNDRLLARERLARGQELKARANLLCDVAALKAAHKKYDSLEELLGDSKTDHHQVEATLSKIASNLHTWQNLRQADEKSLKQRERDLKAAKERVKRKSIALSAGLHSSPQSLMLVEEGANAGWGPGPVALQQSGAMFAYVPQTQLQGQAVAPTQPSYPANVPQQVAWAPQAQGQSSTAQFSYQPAQQQAVVQSGSVQEAPPANPAALPGAVGNIPYVYNDKQFLPSKASSTGYPIVWVFADNKTPDKLYFGFQSSDGVMHVYNEIKPNGVTRQQAFANEYWTILAADKRTVAVQPFKINQNNQWISIQPNPQQA</sequence>
<feature type="coiled-coil region" evidence="1">
    <location>
        <begin position="106"/>
        <end position="136"/>
    </location>
</feature>
<reference evidence="2" key="1">
    <citation type="submission" date="2021-01" db="EMBL/GenBank/DDBJ databases">
        <authorList>
            <person name="Corre E."/>
            <person name="Pelletier E."/>
            <person name="Niang G."/>
            <person name="Scheremetjew M."/>
            <person name="Finn R."/>
            <person name="Kale V."/>
            <person name="Holt S."/>
            <person name="Cochrane G."/>
            <person name="Meng A."/>
            <person name="Brown T."/>
            <person name="Cohen L."/>
        </authorList>
    </citation>
    <scope>NUCLEOTIDE SEQUENCE</scope>
    <source>
        <strain evidence="2">CCMP325</strain>
    </source>
</reference>